<accession>A0A0R1PX96</accession>
<dbReference type="InterPro" id="IPR016181">
    <property type="entry name" value="Acyl_CoA_acyltransferase"/>
</dbReference>
<reference evidence="2 3" key="1">
    <citation type="journal article" date="2015" name="Genome Announc.">
        <title>Expanding the biotechnology potential of lactobacilli through comparative genomics of 213 strains and associated genera.</title>
        <authorList>
            <person name="Sun Z."/>
            <person name="Harris H.M."/>
            <person name="McCann A."/>
            <person name="Guo C."/>
            <person name="Argimon S."/>
            <person name="Zhang W."/>
            <person name="Yang X."/>
            <person name="Jeffery I.B."/>
            <person name="Cooney J.C."/>
            <person name="Kagawa T.F."/>
            <person name="Liu W."/>
            <person name="Song Y."/>
            <person name="Salvetti E."/>
            <person name="Wrobel A."/>
            <person name="Rasinkangas P."/>
            <person name="Parkhill J."/>
            <person name="Rea M.C."/>
            <person name="O'Sullivan O."/>
            <person name="Ritari J."/>
            <person name="Douillard F.P."/>
            <person name="Paul Ross R."/>
            <person name="Yang R."/>
            <person name="Briner A.E."/>
            <person name="Felis G.E."/>
            <person name="de Vos W.M."/>
            <person name="Barrangou R."/>
            <person name="Klaenhammer T.R."/>
            <person name="Caufield P.W."/>
            <person name="Cui Y."/>
            <person name="Zhang H."/>
            <person name="O'Toole P.W."/>
        </authorList>
    </citation>
    <scope>NUCLEOTIDE SEQUENCE [LARGE SCALE GENOMIC DNA]</scope>
    <source>
        <strain evidence="2 3">DSM 19971</strain>
    </source>
</reference>
<dbReference type="Proteomes" id="UP000051155">
    <property type="component" value="Unassembled WGS sequence"/>
</dbReference>
<keyword evidence="2" id="KW-0808">Transferase</keyword>
<sequence length="193" mass="22493">MRSWSILMSYKIDSEIFLAVPRPRKDAERLFQLIDSDRGFFRKFLPWVDAIESYKNEEDFLSNVNINFGKELSLNLVIWYQQEIVGMISFNHLDKLNNLADIGYWLGKDYRGRGITTKAVKGICNIGFSDYDLNRIIIRAAIDNAASNAVAKKNGFKREGVLRKNEKLCDGYHDENIYSLLQSEWREINVRKI</sequence>
<comment type="caution">
    <text evidence="2">The sequence shown here is derived from an EMBL/GenBank/DDBJ whole genome shotgun (WGS) entry which is preliminary data.</text>
</comment>
<dbReference type="SUPFAM" id="SSF55729">
    <property type="entry name" value="Acyl-CoA N-acyltransferases (Nat)"/>
    <property type="match status" value="1"/>
</dbReference>
<dbReference type="Pfam" id="PF13302">
    <property type="entry name" value="Acetyltransf_3"/>
    <property type="match status" value="1"/>
</dbReference>
<dbReference type="GO" id="GO:1990189">
    <property type="term" value="F:protein N-terminal-serine acetyltransferase activity"/>
    <property type="evidence" value="ECO:0007669"/>
    <property type="project" value="TreeGrafter"/>
</dbReference>
<dbReference type="Gene3D" id="3.40.630.30">
    <property type="match status" value="1"/>
</dbReference>
<keyword evidence="3" id="KW-1185">Reference proteome</keyword>
<dbReference type="AlphaFoldDB" id="A0A0R1PX96"/>
<dbReference type="GO" id="GO:0008999">
    <property type="term" value="F:protein-N-terminal-alanine acetyltransferase activity"/>
    <property type="evidence" value="ECO:0007669"/>
    <property type="project" value="TreeGrafter"/>
</dbReference>
<organism evidence="2 3">
    <name type="scientific">Liquorilactobacillus uvarum DSM 19971</name>
    <dbReference type="NCBI Taxonomy" id="1423812"/>
    <lineage>
        <taxon>Bacteria</taxon>
        <taxon>Bacillati</taxon>
        <taxon>Bacillota</taxon>
        <taxon>Bacilli</taxon>
        <taxon>Lactobacillales</taxon>
        <taxon>Lactobacillaceae</taxon>
        <taxon>Liquorilactobacillus</taxon>
    </lineage>
</organism>
<dbReference type="InterPro" id="IPR000182">
    <property type="entry name" value="GNAT_dom"/>
</dbReference>
<dbReference type="PROSITE" id="PS51186">
    <property type="entry name" value="GNAT"/>
    <property type="match status" value="1"/>
</dbReference>
<protein>
    <submittedName>
        <fullName evidence="2">Acetyltransferase</fullName>
    </submittedName>
</protein>
<evidence type="ECO:0000313" key="3">
    <source>
        <dbReference type="Proteomes" id="UP000051155"/>
    </source>
</evidence>
<dbReference type="PANTHER" id="PTHR43441:SF12">
    <property type="entry name" value="RIBOSOMAL N-ACETYLTRANSFERASE YDAF-RELATED"/>
    <property type="match status" value="1"/>
</dbReference>
<feature type="domain" description="N-acetyltransferase" evidence="1">
    <location>
        <begin position="14"/>
        <end position="178"/>
    </location>
</feature>
<dbReference type="STRING" id="1423812.FD20_GL000546"/>
<dbReference type="GO" id="GO:0005737">
    <property type="term" value="C:cytoplasm"/>
    <property type="evidence" value="ECO:0007669"/>
    <property type="project" value="TreeGrafter"/>
</dbReference>
<dbReference type="InterPro" id="IPR051908">
    <property type="entry name" value="Ribosomal_N-acetyltransferase"/>
</dbReference>
<dbReference type="PANTHER" id="PTHR43441">
    <property type="entry name" value="RIBOSOMAL-PROTEIN-SERINE ACETYLTRANSFERASE"/>
    <property type="match status" value="1"/>
</dbReference>
<dbReference type="EMBL" id="AZEG01000014">
    <property type="protein sequence ID" value="KRL37209.1"/>
    <property type="molecule type" value="Genomic_DNA"/>
</dbReference>
<evidence type="ECO:0000259" key="1">
    <source>
        <dbReference type="PROSITE" id="PS51186"/>
    </source>
</evidence>
<proteinExistence type="predicted"/>
<evidence type="ECO:0000313" key="2">
    <source>
        <dbReference type="EMBL" id="KRL37209.1"/>
    </source>
</evidence>
<name>A0A0R1PX96_9LACO</name>
<dbReference type="PATRIC" id="fig|1423812.3.peg.584"/>
<gene>
    <name evidence="2" type="ORF">FD20_GL000546</name>
</gene>